<feature type="chain" id="PRO_5012029718" evidence="10">
    <location>
        <begin position="29"/>
        <end position="303"/>
    </location>
</feature>
<reference evidence="12 13" key="1">
    <citation type="submission" date="2017-02" db="EMBL/GenBank/DDBJ databases">
        <authorList>
            <person name="Peterson S.W."/>
        </authorList>
    </citation>
    <scope>NUCLEOTIDE SEQUENCE [LARGE SCALE GENOMIC DNA]</scope>
    <source>
        <strain evidence="12 13">USBA 369</strain>
    </source>
</reference>
<organism evidence="12 13">
    <name type="scientific">Consotaella salsifontis</name>
    <dbReference type="NCBI Taxonomy" id="1365950"/>
    <lineage>
        <taxon>Bacteria</taxon>
        <taxon>Pseudomonadati</taxon>
        <taxon>Pseudomonadota</taxon>
        <taxon>Alphaproteobacteria</taxon>
        <taxon>Hyphomicrobiales</taxon>
        <taxon>Aurantimonadaceae</taxon>
        <taxon>Consotaella</taxon>
    </lineage>
</organism>
<feature type="signal peptide" evidence="10">
    <location>
        <begin position="1"/>
        <end position="28"/>
    </location>
</feature>
<keyword evidence="4" id="KW-0133">Cell shape</keyword>
<dbReference type="AlphaFoldDB" id="A0A1T4T764"/>
<name>A0A1T4T764_9HYPH</name>
<evidence type="ECO:0000256" key="1">
    <source>
        <dbReference type="ARBA" id="ARBA00007164"/>
    </source>
</evidence>
<dbReference type="GO" id="GO:0006508">
    <property type="term" value="P:proteolysis"/>
    <property type="evidence" value="ECO:0007669"/>
    <property type="project" value="InterPro"/>
</dbReference>
<protein>
    <submittedName>
        <fullName evidence="12">D-alanyl-D-alanine carboxypeptidase</fullName>
    </submittedName>
</protein>
<dbReference type="Gene3D" id="3.40.710.10">
    <property type="entry name" value="DD-peptidase/beta-lactamase superfamily"/>
    <property type="match status" value="1"/>
</dbReference>
<evidence type="ECO:0000256" key="10">
    <source>
        <dbReference type="SAM" id="SignalP"/>
    </source>
</evidence>
<gene>
    <name evidence="12" type="ORF">SAMN05428963_12070</name>
</gene>
<dbReference type="GO" id="GO:0009002">
    <property type="term" value="F:serine-type D-Ala-D-Ala carboxypeptidase activity"/>
    <property type="evidence" value="ECO:0007669"/>
    <property type="project" value="InterPro"/>
</dbReference>
<dbReference type="Proteomes" id="UP000190135">
    <property type="component" value="Unassembled WGS sequence"/>
</dbReference>
<dbReference type="PROSITE" id="PS51257">
    <property type="entry name" value="PROKAR_LIPOPROTEIN"/>
    <property type="match status" value="1"/>
</dbReference>
<feature type="active site" description="Acyl-ester intermediate" evidence="7">
    <location>
        <position position="94"/>
    </location>
</feature>
<proteinExistence type="inferred from homology"/>
<keyword evidence="12" id="KW-0121">Carboxypeptidase</keyword>
<evidence type="ECO:0000256" key="7">
    <source>
        <dbReference type="PIRSR" id="PIRSR618044-1"/>
    </source>
</evidence>
<feature type="active site" evidence="7">
    <location>
        <position position="154"/>
    </location>
</feature>
<evidence type="ECO:0000256" key="4">
    <source>
        <dbReference type="ARBA" id="ARBA00022960"/>
    </source>
</evidence>
<evidence type="ECO:0000256" key="3">
    <source>
        <dbReference type="ARBA" id="ARBA00022801"/>
    </source>
</evidence>
<evidence type="ECO:0000256" key="6">
    <source>
        <dbReference type="ARBA" id="ARBA00023316"/>
    </source>
</evidence>
<evidence type="ECO:0000313" key="13">
    <source>
        <dbReference type="Proteomes" id="UP000190135"/>
    </source>
</evidence>
<evidence type="ECO:0000313" key="12">
    <source>
        <dbReference type="EMBL" id="SKA36345.1"/>
    </source>
</evidence>
<dbReference type="InterPro" id="IPR001967">
    <property type="entry name" value="Peptidase_S11_N"/>
</dbReference>
<keyword evidence="13" id="KW-1185">Reference proteome</keyword>
<keyword evidence="3" id="KW-0378">Hydrolase</keyword>
<dbReference type="SUPFAM" id="SSF56601">
    <property type="entry name" value="beta-lactamase/transpeptidase-like"/>
    <property type="match status" value="1"/>
</dbReference>
<evidence type="ECO:0000256" key="8">
    <source>
        <dbReference type="PIRSR" id="PIRSR618044-2"/>
    </source>
</evidence>
<dbReference type="InterPro" id="IPR012338">
    <property type="entry name" value="Beta-lactam/transpept-like"/>
</dbReference>
<dbReference type="PANTHER" id="PTHR21581">
    <property type="entry name" value="D-ALANYL-D-ALANINE CARBOXYPEPTIDASE"/>
    <property type="match status" value="1"/>
</dbReference>
<keyword evidence="6" id="KW-0961">Cell wall biogenesis/degradation</keyword>
<dbReference type="STRING" id="1365950.SAMN05428963_12070"/>
<feature type="active site" description="Proton acceptor" evidence="7">
    <location>
        <position position="97"/>
    </location>
</feature>
<feature type="domain" description="Peptidase S11 D-alanyl-D-alanine carboxypeptidase A N-terminal" evidence="11">
    <location>
        <begin position="66"/>
        <end position="287"/>
    </location>
</feature>
<dbReference type="InterPro" id="IPR018044">
    <property type="entry name" value="Peptidase_S11"/>
</dbReference>
<keyword evidence="2 10" id="KW-0732">Signal</keyword>
<dbReference type="PANTHER" id="PTHR21581:SF6">
    <property type="entry name" value="TRAFFICKING PROTEIN PARTICLE COMPLEX SUBUNIT 12"/>
    <property type="match status" value="1"/>
</dbReference>
<dbReference type="PRINTS" id="PR00725">
    <property type="entry name" value="DADACBPTASE1"/>
</dbReference>
<dbReference type="GO" id="GO:0071555">
    <property type="term" value="P:cell wall organization"/>
    <property type="evidence" value="ECO:0007669"/>
    <property type="project" value="UniProtKB-KW"/>
</dbReference>
<keyword evidence="5" id="KW-0573">Peptidoglycan synthesis</keyword>
<accession>A0A1T4T764</accession>
<evidence type="ECO:0000256" key="5">
    <source>
        <dbReference type="ARBA" id="ARBA00022984"/>
    </source>
</evidence>
<dbReference type="GO" id="GO:0008360">
    <property type="term" value="P:regulation of cell shape"/>
    <property type="evidence" value="ECO:0007669"/>
    <property type="project" value="UniProtKB-KW"/>
</dbReference>
<sequence>MPLRLFPSRRHRSTIASLTALVVTLALGACQTSDLALQAPVKSPPVLALAATGGSIPPVFGEVLERAPAAIVIDEATGATIYADDADGLRYPASLSKLMSLYLVFEQLQSGRLKLDDDLLVSPTAAAKPAVKLGLAPGSTIKVRDAIQAMAVKSTNDVASVVAENLAGSEEAFARAMTAKARALGMKHSYFVNPSGLPDPRQISTAHDMAILARALRLRFPAYVRLFSEGSFDYAGHHYVSTNKLLGKVPGVDGMKTGYIRASGFHLVVSASRGGRRVIVVVMGGKTGRARDERAALLVDQYL</sequence>
<comment type="similarity">
    <text evidence="1 9">Belongs to the peptidase S11 family.</text>
</comment>
<dbReference type="EMBL" id="FUXL01000020">
    <property type="protein sequence ID" value="SKA36345.1"/>
    <property type="molecule type" value="Genomic_DNA"/>
</dbReference>
<evidence type="ECO:0000256" key="9">
    <source>
        <dbReference type="RuleBase" id="RU004016"/>
    </source>
</evidence>
<evidence type="ECO:0000259" key="11">
    <source>
        <dbReference type="Pfam" id="PF00768"/>
    </source>
</evidence>
<dbReference type="Pfam" id="PF00768">
    <property type="entry name" value="Peptidase_S11"/>
    <property type="match status" value="1"/>
</dbReference>
<feature type="binding site" evidence="8">
    <location>
        <position position="256"/>
    </location>
    <ligand>
        <name>substrate</name>
    </ligand>
</feature>
<dbReference type="GO" id="GO:0009252">
    <property type="term" value="P:peptidoglycan biosynthetic process"/>
    <property type="evidence" value="ECO:0007669"/>
    <property type="project" value="UniProtKB-KW"/>
</dbReference>
<keyword evidence="12" id="KW-0645">Protease</keyword>
<dbReference type="RefSeq" id="WP_078710224.1">
    <property type="nucleotide sequence ID" value="NZ_FUXL01000020.1"/>
</dbReference>
<evidence type="ECO:0000256" key="2">
    <source>
        <dbReference type="ARBA" id="ARBA00022729"/>
    </source>
</evidence>